<keyword evidence="4" id="KW-1185">Reference proteome</keyword>
<dbReference type="InterPro" id="IPR049492">
    <property type="entry name" value="BD-FAE-like_dom"/>
</dbReference>
<dbReference type="InterPro" id="IPR050300">
    <property type="entry name" value="GDXG_lipolytic_enzyme"/>
</dbReference>
<feature type="domain" description="BD-FAE-like" evidence="2">
    <location>
        <begin position="68"/>
        <end position="298"/>
    </location>
</feature>
<organism evidence="3 4">
    <name type="scientific">Chryseobacterium polytrichastri</name>
    <dbReference type="NCBI Taxonomy" id="1302687"/>
    <lineage>
        <taxon>Bacteria</taxon>
        <taxon>Pseudomonadati</taxon>
        <taxon>Bacteroidota</taxon>
        <taxon>Flavobacteriia</taxon>
        <taxon>Flavobacteriales</taxon>
        <taxon>Weeksellaceae</taxon>
        <taxon>Chryseobacterium group</taxon>
        <taxon>Chryseobacterium</taxon>
    </lineage>
</organism>
<dbReference type="RefSeq" id="WP_073291057.1">
    <property type="nucleotide sequence ID" value="NZ_FRAV01000004.1"/>
</dbReference>
<dbReference type="GO" id="GO:0016787">
    <property type="term" value="F:hydrolase activity"/>
    <property type="evidence" value="ECO:0007669"/>
    <property type="project" value="UniProtKB-KW"/>
</dbReference>
<evidence type="ECO:0000256" key="1">
    <source>
        <dbReference type="ARBA" id="ARBA00022801"/>
    </source>
</evidence>
<evidence type="ECO:0000313" key="3">
    <source>
        <dbReference type="EMBL" id="SHK48033.1"/>
    </source>
</evidence>
<proteinExistence type="predicted"/>
<dbReference type="PANTHER" id="PTHR48081">
    <property type="entry name" value="AB HYDROLASE SUPERFAMILY PROTEIN C4A8.06C"/>
    <property type="match status" value="1"/>
</dbReference>
<dbReference type="STRING" id="1302687.SAMN05444267_1004124"/>
<dbReference type="Pfam" id="PF20434">
    <property type="entry name" value="BD-FAE"/>
    <property type="match status" value="1"/>
</dbReference>
<gene>
    <name evidence="3" type="ORF">SAMN05444267_1004124</name>
</gene>
<reference evidence="4" key="1">
    <citation type="submission" date="2016-11" db="EMBL/GenBank/DDBJ databases">
        <authorList>
            <person name="Varghese N."/>
            <person name="Submissions S."/>
        </authorList>
    </citation>
    <scope>NUCLEOTIDE SEQUENCE [LARGE SCALE GENOMIC DNA]</scope>
    <source>
        <strain evidence="4">DSM 26899</strain>
    </source>
</reference>
<dbReference type="PANTHER" id="PTHR48081:SF13">
    <property type="entry name" value="ALPHA_BETA HYDROLASE"/>
    <property type="match status" value="1"/>
</dbReference>
<protein>
    <submittedName>
        <fullName evidence="3">Acetyl esterase/lipase</fullName>
    </submittedName>
</protein>
<evidence type="ECO:0000313" key="4">
    <source>
        <dbReference type="Proteomes" id="UP000184364"/>
    </source>
</evidence>
<dbReference type="OrthoDB" id="9777975at2"/>
<dbReference type="Gene3D" id="3.40.50.1820">
    <property type="entry name" value="alpha/beta hydrolase"/>
    <property type="match status" value="1"/>
</dbReference>
<dbReference type="Proteomes" id="UP000184364">
    <property type="component" value="Unassembled WGS sequence"/>
</dbReference>
<accession>A0A1M6STJ0</accession>
<sequence length="343" mass="38763">MKSSSNSISIYRFSINLFFILFLSVPTLGFSQFVFEPKTGKSTLLSEKTTILENIIYKTNEKGNSMALDIYTPKDTSTEKLPVVIYVYGGGWVKGDKTIRSETYIEDMFLKLVEKKYAVIAINYTLLDKDIHFPLPLQDTKDAVRWVRKNAEKYNFDTNNIGFFGTSSGAHLSMLAAYTRDNEFIGSPELSNYSAKVNYVVDNYGPADLNTLLHTRIGKVPVYFIGLIFSDKIVTLRENLIDGISGYDIKKDKRKIIQNFKTLSPVSYVDTAVPTLIVHGDKDKVVPLQQSKKLSRKLKKANVQNSLIIVKDGIHGFGTTDKTYIHQIDDEMVDFIVSQKKAN</sequence>
<dbReference type="AlphaFoldDB" id="A0A1M6STJ0"/>
<dbReference type="EMBL" id="FRAV01000004">
    <property type="protein sequence ID" value="SHK48033.1"/>
    <property type="molecule type" value="Genomic_DNA"/>
</dbReference>
<name>A0A1M6STJ0_9FLAO</name>
<evidence type="ECO:0000259" key="2">
    <source>
        <dbReference type="Pfam" id="PF20434"/>
    </source>
</evidence>
<dbReference type="InterPro" id="IPR029058">
    <property type="entry name" value="AB_hydrolase_fold"/>
</dbReference>
<dbReference type="SUPFAM" id="SSF53474">
    <property type="entry name" value="alpha/beta-Hydrolases"/>
    <property type="match status" value="1"/>
</dbReference>
<keyword evidence="1" id="KW-0378">Hydrolase</keyword>